<dbReference type="EMBL" id="GEBQ01009303">
    <property type="protein sequence ID" value="JAT30674.1"/>
    <property type="molecule type" value="Transcribed_RNA"/>
</dbReference>
<protein>
    <recommendedName>
        <fullName evidence="3">GIY-YIG domain-containing protein</fullName>
    </recommendedName>
</protein>
<proteinExistence type="predicted"/>
<dbReference type="AlphaFoldDB" id="A0A1B6M439"/>
<name>A0A1B6M439_9HEMI</name>
<feature type="non-terminal residue" evidence="2">
    <location>
        <position position="122"/>
    </location>
</feature>
<evidence type="ECO:0000313" key="2">
    <source>
        <dbReference type="EMBL" id="JAT30674.1"/>
    </source>
</evidence>
<evidence type="ECO:0000256" key="1">
    <source>
        <dbReference type="SAM" id="MobiDB-lite"/>
    </source>
</evidence>
<feature type="region of interest" description="Disordered" evidence="1">
    <location>
        <begin position="1"/>
        <end position="46"/>
    </location>
</feature>
<organism evidence="2">
    <name type="scientific">Graphocephala atropunctata</name>
    <dbReference type="NCBI Taxonomy" id="36148"/>
    <lineage>
        <taxon>Eukaryota</taxon>
        <taxon>Metazoa</taxon>
        <taxon>Ecdysozoa</taxon>
        <taxon>Arthropoda</taxon>
        <taxon>Hexapoda</taxon>
        <taxon>Insecta</taxon>
        <taxon>Pterygota</taxon>
        <taxon>Neoptera</taxon>
        <taxon>Paraneoptera</taxon>
        <taxon>Hemiptera</taxon>
        <taxon>Auchenorrhyncha</taxon>
        <taxon>Membracoidea</taxon>
        <taxon>Cicadellidae</taxon>
        <taxon>Cicadellinae</taxon>
        <taxon>Cicadellini</taxon>
        <taxon>Graphocephala</taxon>
    </lineage>
</organism>
<feature type="compositionally biased region" description="Polar residues" evidence="1">
    <location>
        <begin position="14"/>
        <end position="25"/>
    </location>
</feature>
<sequence>TRTEINRAFKKQTSRLAIQEQQPTRDGQPGDMDDPEPITGEANQRPEMAFLPFVKGTTEKISRILKRNQIKTIFKPNGKLKNCLSPVNDKIPLSASGVYEVPCSCGSVYIGETRGQVSARLK</sequence>
<reference evidence="2" key="1">
    <citation type="submission" date="2015-11" db="EMBL/GenBank/DDBJ databases">
        <title>De novo transcriptome assembly of four potential Pierce s Disease insect vectors from Arizona vineyards.</title>
        <authorList>
            <person name="Tassone E.E."/>
        </authorList>
    </citation>
    <scope>NUCLEOTIDE SEQUENCE</scope>
</reference>
<feature type="non-terminal residue" evidence="2">
    <location>
        <position position="1"/>
    </location>
</feature>
<accession>A0A1B6M439</accession>
<evidence type="ECO:0008006" key="3">
    <source>
        <dbReference type="Google" id="ProtNLM"/>
    </source>
</evidence>
<gene>
    <name evidence="2" type="ORF">g.26691</name>
</gene>